<dbReference type="PANTHER" id="PTHR45696:SF10">
    <property type="entry name" value="LARGE RIBOSOMAL SUBUNIT PROTEIN P1"/>
    <property type="match status" value="1"/>
</dbReference>
<comment type="similarity">
    <text evidence="2">Belongs to the eukaryotic ribosomal protein P1/P2 family.</text>
</comment>
<dbReference type="GO" id="GO:0022625">
    <property type="term" value="C:cytosolic large ribosomal subunit"/>
    <property type="evidence" value="ECO:0007669"/>
    <property type="project" value="TreeGrafter"/>
</dbReference>
<evidence type="ECO:0000256" key="3">
    <source>
        <dbReference type="ARBA" id="ARBA00022980"/>
    </source>
</evidence>
<dbReference type="Gene3D" id="1.10.10.1410">
    <property type="match status" value="1"/>
</dbReference>
<dbReference type="GO" id="GO:0002181">
    <property type="term" value="P:cytoplasmic translation"/>
    <property type="evidence" value="ECO:0007669"/>
    <property type="project" value="TreeGrafter"/>
</dbReference>
<name>A0A5S6QHM6_TRIMR</name>
<evidence type="ECO:0000256" key="4">
    <source>
        <dbReference type="ARBA" id="ARBA00023274"/>
    </source>
</evidence>
<dbReference type="InterPro" id="IPR038716">
    <property type="entry name" value="P1/P2_N_sf"/>
</dbReference>
<comment type="function">
    <text evidence="1">Plays an important role in the elongation step of protein synthesis.</text>
</comment>
<dbReference type="Pfam" id="PF00428">
    <property type="entry name" value="Ribosomal_60s"/>
    <property type="match status" value="1"/>
</dbReference>
<sequence length="122" mass="13396">MDCFKFMNEQRTAYGLQKPGRHPIESTQRTSLTKSAYLKSLKMTMSNEMACAYAALILADDGLKVEAVWPDLFANALESVSVGDLVSTIAEVPAEGAKAPEKKEEKKEESESDEDMGLGLFD</sequence>
<feature type="compositionally biased region" description="Basic and acidic residues" evidence="5">
    <location>
        <begin position="98"/>
        <end position="109"/>
    </location>
</feature>
<dbReference type="PANTHER" id="PTHR45696">
    <property type="entry name" value="60S ACIDIC RIBOSOMAL PROTEIN P1"/>
    <property type="match status" value="1"/>
</dbReference>
<dbReference type="AlphaFoldDB" id="A0A5S6QHM6"/>
<reference evidence="7" key="1">
    <citation type="submission" date="2019-12" db="UniProtKB">
        <authorList>
            <consortium name="WormBaseParasite"/>
        </authorList>
    </citation>
    <scope>IDENTIFICATION</scope>
</reference>
<protein>
    <submittedName>
        <fullName evidence="7">60S acidic ribosomal protein P1</fullName>
    </submittedName>
</protein>
<dbReference type="WBParaSite" id="TMUE_2000006362.1">
    <property type="protein sequence ID" value="TMUE_2000006362.1"/>
    <property type="gene ID" value="WBGene00293154"/>
</dbReference>
<evidence type="ECO:0000313" key="7">
    <source>
        <dbReference type="WBParaSite" id="TMUE_2000006362.1"/>
    </source>
</evidence>
<dbReference type="STRING" id="70415.A0A5S6QHM6"/>
<proteinExistence type="inferred from homology"/>
<evidence type="ECO:0000313" key="6">
    <source>
        <dbReference type="Proteomes" id="UP000046395"/>
    </source>
</evidence>
<evidence type="ECO:0000256" key="5">
    <source>
        <dbReference type="SAM" id="MobiDB-lite"/>
    </source>
</evidence>
<feature type="region of interest" description="Disordered" evidence="5">
    <location>
        <begin position="93"/>
        <end position="122"/>
    </location>
</feature>
<dbReference type="CDD" id="cd05831">
    <property type="entry name" value="Ribosomal_P1"/>
    <property type="match status" value="1"/>
</dbReference>
<accession>A0A5S6QHM6</accession>
<organism evidence="6 7">
    <name type="scientific">Trichuris muris</name>
    <name type="common">Mouse whipworm</name>
    <dbReference type="NCBI Taxonomy" id="70415"/>
    <lineage>
        <taxon>Eukaryota</taxon>
        <taxon>Metazoa</taxon>
        <taxon>Ecdysozoa</taxon>
        <taxon>Nematoda</taxon>
        <taxon>Enoplea</taxon>
        <taxon>Dorylaimia</taxon>
        <taxon>Trichinellida</taxon>
        <taxon>Trichuridae</taxon>
        <taxon>Trichuris</taxon>
    </lineage>
</organism>
<keyword evidence="3" id="KW-0689">Ribosomal protein</keyword>
<dbReference type="GO" id="GO:0030295">
    <property type="term" value="F:protein kinase activator activity"/>
    <property type="evidence" value="ECO:0007669"/>
    <property type="project" value="TreeGrafter"/>
</dbReference>
<evidence type="ECO:0000256" key="1">
    <source>
        <dbReference type="ARBA" id="ARBA00003362"/>
    </source>
</evidence>
<dbReference type="GO" id="GO:0003735">
    <property type="term" value="F:structural constituent of ribosome"/>
    <property type="evidence" value="ECO:0007669"/>
    <property type="project" value="TreeGrafter"/>
</dbReference>
<dbReference type="Proteomes" id="UP000046395">
    <property type="component" value="Unassembled WGS sequence"/>
</dbReference>
<keyword evidence="6" id="KW-1185">Reference proteome</keyword>
<dbReference type="GO" id="GO:0043021">
    <property type="term" value="F:ribonucleoprotein complex binding"/>
    <property type="evidence" value="ECO:0007669"/>
    <property type="project" value="TreeGrafter"/>
</dbReference>
<evidence type="ECO:0000256" key="2">
    <source>
        <dbReference type="ARBA" id="ARBA00005436"/>
    </source>
</evidence>
<keyword evidence="4" id="KW-0687">Ribonucleoprotein</keyword>